<feature type="compositionally biased region" description="Polar residues" evidence="2">
    <location>
        <begin position="193"/>
        <end position="215"/>
    </location>
</feature>
<dbReference type="AlphaFoldDB" id="A0AAW0CUT8"/>
<organism evidence="3 4">
    <name type="scientific">Paramarasmius palmivorus</name>
    <dbReference type="NCBI Taxonomy" id="297713"/>
    <lineage>
        <taxon>Eukaryota</taxon>
        <taxon>Fungi</taxon>
        <taxon>Dikarya</taxon>
        <taxon>Basidiomycota</taxon>
        <taxon>Agaricomycotina</taxon>
        <taxon>Agaricomycetes</taxon>
        <taxon>Agaricomycetidae</taxon>
        <taxon>Agaricales</taxon>
        <taxon>Marasmiineae</taxon>
        <taxon>Marasmiaceae</taxon>
        <taxon>Paramarasmius</taxon>
    </lineage>
</organism>
<reference evidence="3 4" key="1">
    <citation type="submission" date="2024-01" db="EMBL/GenBank/DDBJ databases">
        <title>A draft genome for a cacao thread blight-causing isolate of Paramarasmius palmivorus.</title>
        <authorList>
            <person name="Baruah I.K."/>
            <person name="Bukari Y."/>
            <person name="Amoako-Attah I."/>
            <person name="Meinhardt L.W."/>
            <person name="Bailey B.A."/>
            <person name="Cohen S.P."/>
        </authorList>
    </citation>
    <scope>NUCLEOTIDE SEQUENCE [LARGE SCALE GENOMIC DNA]</scope>
    <source>
        <strain evidence="3 4">GH-12</strain>
    </source>
</reference>
<gene>
    <name evidence="3" type="ORF">VNI00_008275</name>
</gene>
<keyword evidence="1" id="KW-0175">Coiled coil</keyword>
<evidence type="ECO:0000313" key="3">
    <source>
        <dbReference type="EMBL" id="KAK7043664.1"/>
    </source>
</evidence>
<sequence length="459" mass="50742">MPPIELPMNTAHQHAANAEEHLSNGLLIPAAQEHLKAAEAYLAAVERASDDSTRRTLQMLSTQHRKAGTELERKIERIREEGKDPNVPQIQVQKPIPSSSSAGASHLMPPPVHTPPTRHLMDSQGTVDESFMLLGGQRVRLPYPQNIPPQHANGIVQKKSDPGDAFNQFWNIMQGMLDNLSQPVAFATVPLGNENSSEGNPTTVRREGGSQSSDTDFTDADEPMVSRLTRKLKIGSGNATGNGKGKTKGKGKERLDPVDDDEDLFDEGDDLSESFFLIPSESTMRAMKQENTSLKVQVESLQRRLEATEKILQVRKEQDMMLRDSIVQASKEAQRAMGASILGTGQRLEHGTMNMNLPASALPIPLPVPPPPLPGINTAREAQYARRVKELEDELRIMRIENDKNKAMIAKFRERWEKLKESAKKKKQVKEAANRSGSGGVKERIVEEPEEEESGVSQS</sequence>
<proteinExistence type="predicted"/>
<dbReference type="EMBL" id="JAYKXP010000028">
    <property type="protein sequence ID" value="KAK7043664.1"/>
    <property type="molecule type" value="Genomic_DNA"/>
</dbReference>
<protein>
    <submittedName>
        <fullName evidence="3">Uncharacterized protein</fullName>
    </submittedName>
</protein>
<feature type="region of interest" description="Disordered" evidence="2">
    <location>
        <begin position="190"/>
        <end position="258"/>
    </location>
</feature>
<dbReference type="Gene3D" id="1.20.58.80">
    <property type="entry name" value="Phosphotransferase system, lactose/cellobiose-type IIA subunit"/>
    <property type="match status" value="1"/>
</dbReference>
<keyword evidence="4" id="KW-1185">Reference proteome</keyword>
<comment type="caution">
    <text evidence="3">The sequence shown here is derived from an EMBL/GenBank/DDBJ whole genome shotgun (WGS) entry which is preliminary data.</text>
</comment>
<evidence type="ECO:0000256" key="1">
    <source>
        <dbReference type="SAM" id="Coils"/>
    </source>
</evidence>
<feature type="coiled-coil region" evidence="1">
    <location>
        <begin position="284"/>
        <end position="318"/>
    </location>
</feature>
<feature type="compositionally biased region" description="Polar residues" evidence="2">
    <location>
        <begin position="88"/>
        <end position="103"/>
    </location>
</feature>
<dbReference type="PANTHER" id="PTHR40130">
    <property type="entry name" value="EXPRESSED PROTEIN"/>
    <property type="match status" value="1"/>
</dbReference>
<dbReference type="Proteomes" id="UP001383192">
    <property type="component" value="Unassembled WGS sequence"/>
</dbReference>
<evidence type="ECO:0000256" key="2">
    <source>
        <dbReference type="SAM" id="MobiDB-lite"/>
    </source>
</evidence>
<name>A0AAW0CUT8_9AGAR</name>
<dbReference type="PANTHER" id="PTHR40130:SF1">
    <property type="entry name" value="SPINDLE POLE BODY-ASSOCIATED PROTEIN CUT12 DOMAIN-CONTAINING PROTEIN"/>
    <property type="match status" value="1"/>
</dbReference>
<feature type="compositionally biased region" description="Acidic residues" evidence="2">
    <location>
        <begin position="448"/>
        <end position="459"/>
    </location>
</feature>
<feature type="region of interest" description="Disordered" evidence="2">
    <location>
        <begin position="79"/>
        <end position="116"/>
    </location>
</feature>
<feature type="region of interest" description="Disordered" evidence="2">
    <location>
        <begin position="420"/>
        <end position="459"/>
    </location>
</feature>
<evidence type="ECO:0000313" key="4">
    <source>
        <dbReference type="Proteomes" id="UP001383192"/>
    </source>
</evidence>
<dbReference type="SUPFAM" id="SSF140361">
    <property type="entry name" value="MIT domain-like"/>
    <property type="match status" value="1"/>
</dbReference>
<accession>A0AAW0CUT8</accession>